<evidence type="ECO:0000313" key="3">
    <source>
        <dbReference type="Proteomes" id="UP001272242"/>
    </source>
</evidence>
<organism evidence="2 3">
    <name type="scientific">Gemmata algarum</name>
    <dbReference type="NCBI Taxonomy" id="2975278"/>
    <lineage>
        <taxon>Bacteria</taxon>
        <taxon>Pseudomonadati</taxon>
        <taxon>Planctomycetota</taxon>
        <taxon>Planctomycetia</taxon>
        <taxon>Gemmatales</taxon>
        <taxon>Gemmataceae</taxon>
        <taxon>Gemmata</taxon>
    </lineage>
</organism>
<evidence type="ECO:0000313" key="2">
    <source>
        <dbReference type="EMBL" id="MDY3563668.1"/>
    </source>
</evidence>
<feature type="region of interest" description="Disordered" evidence="1">
    <location>
        <begin position="1"/>
        <end position="24"/>
    </location>
</feature>
<evidence type="ECO:0000256" key="1">
    <source>
        <dbReference type="SAM" id="MobiDB-lite"/>
    </source>
</evidence>
<reference evidence="3" key="1">
    <citation type="journal article" date="2023" name="Mar. Drugs">
        <title>Gemmata algarum, a Novel Planctomycete Isolated from an Algal Mat, Displays Antimicrobial Activity.</title>
        <authorList>
            <person name="Kumar G."/>
            <person name="Kallscheuer N."/>
            <person name="Kashif M."/>
            <person name="Ahamad S."/>
            <person name="Jagadeeshwari U."/>
            <person name="Pannikurungottu S."/>
            <person name="Haufschild T."/>
            <person name="Kabuu M."/>
            <person name="Sasikala C."/>
            <person name="Jogler C."/>
            <person name="Ramana C."/>
        </authorList>
    </citation>
    <scope>NUCLEOTIDE SEQUENCE [LARGE SCALE GENOMIC DNA]</scope>
    <source>
        <strain evidence="3">JC673</strain>
    </source>
</reference>
<accession>A0ABU5FB85</accession>
<dbReference type="Proteomes" id="UP001272242">
    <property type="component" value="Unassembled WGS sequence"/>
</dbReference>
<dbReference type="EMBL" id="JAXBLV010000244">
    <property type="protein sequence ID" value="MDY3563668.1"/>
    <property type="molecule type" value="Genomic_DNA"/>
</dbReference>
<proteinExistence type="predicted"/>
<comment type="caution">
    <text evidence="2">The sequence shown here is derived from an EMBL/GenBank/DDBJ whole genome shotgun (WGS) entry which is preliminary data.</text>
</comment>
<protein>
    <submittedName>
        <fullName evidence="2">Uncharacterized protein</fullName>
    </submittedName>
</protein>
<keyword evidence="3" id="KW-1185">Reference proteome</keyword>
<gene>
    <name evidence="2" type="ORF">R5W23_005284</name>
</gene>
<name>A0ABU5FB85_9BACT</name>
<sequence length="92" mass="9478">MPFFASNSGTYRATGDVNSAGFTDGITETVVRRERLVIDPPAHSGGGFADLIAGPVFASVVETSSDAFDDGPQAPDDAHAFRSEAADGIFVG</sequence>
<feature type="compositionally biased region" description="Polar residues" evidence="1">
    <location>
        <begin position="1"/>
        <end position="21"/>
    </location>
</feature>
<dbReference type="RefSeq" id="WP_320689821.1">
    <property type="nucleotide sequence ID" value="NZ_JAXBLV010000244.1"/>
</dbReference>